<gene>
    <name evidence="3" type="ORF">ACFY35_49205</name>
</gene>
<organism evidence="3 4">
    <name type="scientific">Paractinoplanes globisporus</name>
    <dbReference type="NCBI Taxonomy" id="113565"/>
    <lineage>
        <taxon>Bacteria</taxon>
        <taxon>Bacillati</taxon>
        <taxon>Actinomycetota</taxon>
        <taxon>Actinomycetes</taxon>
        <taxon>Micromonosporales</taxon>
        <taxon>Micromonosporaceae</taxon>
        <taxon>Paractinoplanes</taxon>
    </lineage>
</organism>
<sequence length="253" mass="26500">MRDVVFSRPNGYRPLALDLYVPEGATTLCVYLHGGGWRVGSRREGPGPAAAWFFDEVASLGMAVASVDYRLSAEAVYPAQLSDVQAALEFLSSNDHGCTRTVIWGTSAGGHLAALAALTSPRALSAAVCWYPPTDFDALSKDIDEAGGTGDRSESSREGRLIGASIDARPDLTAAASPVNHVHEGAPPFLFLHGTADLAVPPRQSSRLAEALTAAGASATVELIPGASHMFPELDEEATRAVIRRSVGFLLAG</sequence>
<accession>A0ABW6WY22</accession>
<dbReference type="Gene3D" id="3.40.50.1820">
    <property type="entry name" value="alpha/beta hydrolase"/>
    <property type="match status" value="1"/>
</dbReference>
<protein>
    <submittedName>
        <fullName evidence="3">Alpha/beta hydrolase fold domain-containing protein</fullName>
    </submittedName>
</protein>
<dbReference type="PANTHER" id="PTHR48081:SF13">
    <property type="entry name" value="ALPHA_BETA HYDROLASE"/>
    <property type="match status" value="1"/>
</dbReference>
<dbReference type="SUPFAM" id="SSF53474">
    <property type="entry name" value="alpha/beta-Hydrolases"/>
    <property type="match status" value="1"/>
</dbReference>
<name>A0ABW6WY22_9ACTN</name>
<dbReference type="Proteomes" id="UP001602245">
    <property type="component" value="Unassembled WGS sequence"/>
</dbReference>
<reference evidence="3 4" key="1">
    <citation type="submission" date="2024-10" db="EMBL/GenBank/DDBJ databases">
        <title>The Natural Products Discovery Center: Release of the First 8490 Sequenced Strains for Exploring Actinobacteria Biosynthetic Diversity.</title>
        <authorList>
            <person name="Kalkreuter E."/>
            <person name="Kautsar S.A."/>
            <person name="Yang D."/>
            <person name="Bader C.D."/>
            <person name="Teijaro C.N."/>
            <person name="Fluegel L."/>
            <person name="Davis C.M."/>
            <person name="Simpson J.R."/>
            <person name="Lauterbach L."/>
            <person name="Steele A.D."/>
            <person name="Gui C."/>
            <person name="Meng S."/>
            <person name="Li G."/>
            <person name="Viehrig K."/>
            <person name="Ye F."/>
            <person name="Su P."/>
            <person name="Kiefer A.F."/>
            <person name="Nichols A."/>
            <person name="Cepeda A.J."/>
            <person name="Yan W."/>
            <person name="Fan B."/>
            <person name="Jiang Y."/>
            <person name="Adhikari A."/>
            <person name="Zheng C.-J."/>
            <person name="Schuster L."/>
            <person name="Cowan T.M."/>
            <person name="Smanski M.J."/>
            <person name="Chevrette M.G."/>
            <person name="De Carvalho L.P.S."/>
            <person name="Shen B."/>
        </authorList>
    </citation>
    <scope>NUCLEOTIDE SEQUENCE [LARGE SCALE GENOMIC DNA]</scope>
    <source>
        <strain evidence="3 4">NPDC000087</strain>
    </source>
</reference>
<dbReference type="EMBL" id="JBIAZU010000011">
    <property type="protein sequence ID" value="MFF5297460.1"/>
    <property type="molecule type" value="Genomic_DNA"/>
</dbReference>
<evidence type="ECO:0000313" key="3">
    <source>
        <dbReference type="EMBL" id="MFF5297460.1"/>
    </source>
</evidence>
<keyword evidence="1 3" id="KW-0378">Hydrolase</keyword>
<dbReference type="InterPro" id="IPR029058">
    <property type="entry name" value="AB_hydrolase_fold"/>
</dbReference>
<feature type="domain" description="BD-FAE-like" evidence="2">
    <location>
        <begin position="17"/>
        <end position="212"/>
    </location>
</feature>
<evidence type="ECO:0000256" key="1">
    <source>
        <dbReference type="ARBA" id="ARBA00022801"/>
    </source>
</evidence>
<dbReference type="InterPro" id="IPR049492">
    <property type="entry name" value="BD-FAE-like_dom"/>
</dbReference>
<comment type="caution">
    <text evidence="3">The sequence shown here is derived from an EMBL/GenBank/DDBJ whole genome shotgun (WGS) entry which is preliminary data.</text>
</comment>
<evidence type="ECO:0000313" key="4">
    <source>
        <dbReference type="Proteomes" id="UP001602245"/>
    </source>
</evidence>
<dbReference type="RefSeq" id="WP_020511973.1">
    <property type="nucleotide sequence ID" value="NZ_JBIAZU010000011.1"/>
</dbReference>
<dbReference type="GO" id="GO:0016787">
    <property type="term" value="F:hydrolase activity"/>
    <property type="evidence" value="ECO:0007669"/>
    <property type="project" value="UniProtKB-KW"/>
</dbReference>
<dbReference type="PANTHER" id="PTHR48081">
    <property type="entry name" value="AB HYDROLASE SUPERFAMILY PROTEIN C4A8.06C"/>
    <property type="match status" value="1"/>
</dbReference>
<keyword evidence="4" id="KW-1185">Reference proteome</keyword>
<dbReference type="Pfam" id="PF20434">
    <property type="entry name" value="BD-FAE"/>
    <property type="match status" value="1"/>
</dbReference>
<proteinExistence type="predicted"/>
<dbReference type="InterPro" id="IPR050300">
    <property type="entry name" value="GDXG_lipolytic_enzyme"/>
</dbReference>
<evidence type="ECO:0000259" key="2">
    <source>
        <dbReference type="Pfam" id="PF20434"/>
    </source>
</evidence>